<organism evidence="5 6">
    <name type="scientific">Brachybacterium rhamnosum</name>
    <dbReference type="NCBI Taxonomy" id="173361"/>
    <lineage>
        <taxon>Bacteria</taxon>
        <taxon>Bacillati</taxon>
        <taxon>Actinomycetota</taxon>
        <taxon>Actinomycetes</taxon>
        <taxon>Micrococcales</taxon>
        <taxon>Dermabacteraceae</taxon>
        <taxon>Brachybacterium</taxon>
    </lineage>
</organism>
<dbReference type="InterPro" id="IPR028082">
    <property type="entry name" value="Peripla_BP_I"/>
</dbReference>
<dbReference type="SUPFAM" id="SSF53822">
    <property type="entry name" value="Periplasmic binding protein-like I"/>
    <property type="match status" value="1"/>
</dbReference>
<keyword evidence="3" id="KW-0804">Transcription</keyword>
<evidence type="ECO:0000313" key="5">
    <source>
        <dbReference type="EMBL" id="MFD1834610.1"/>
    </source>
</evidence>
<dbReference type="InterPro" id="IPR010982">
    <property type="entry name" value="Lambda_DNA-bd_dom_sf"/>
</dbReference>
<dbReference type="EMBL" id="JBHUFL010000002">
    <property type="protein sequence ID" value="MFD1834610.1"/>
    <property type="molecule type" value="Genomic_DNA"/>
</dbReference>
<keyword evidence="2 5" id="KW-0238">DNA-binding</keyword>
<dbReference type="InterPro" id="IPR046335">
    <property type="entry name" value="LacI/GalR-like_sensor"/>
</dbReference>
<dbReference type="SMART" id="SM00354">
    <property type="entry name" value="HTH_LACI"/>
    <property type="match status" value="1"/>
</dbReference>
<evidence type="ECO:0000256" key="3">
    <source>
        <dbReference type="ARBA" id="ARBA00023163"/>
    </source>
</evidence>
<name>A0ABW4PXU4_9MICO</name>
<dbReference type="PANTHER" id="PTHR30146">
    <property type="entry name" value="LACI-RELATED TRANSCRIPTIONAL REPRESSOR"/>
    <property type="match status" value="1"/>
</dbReference>
<protein>
    <submittedName>
        <fullName evidence="5">LacI family DNA-binding transcriptional regulator</fullName>
    </submittedName>
</protein>
<keyword evidence="6" id="KW-1185">Reference proteome</keyword>
<sequence>MTDPATRPHGPARRLPTMKDVADHLGVSRQLVSLVLRGADGPSAESRERILAAARELGYRPNASARLLRQSSTRTLGIAFSLGNAFQVKVVERLIAAAGERGYRMALAPINAGRGTDEAVGSLMEQRVEALAVFNPEPGSEALAAARGVVPVLQLGEWSADAMQDTVHVDEATGLRLAVEHLVGLGHEAIAFVGGRGEEPGPARARAYEDAMRQAGLGERIDVVPSDLGEEEGAEAARTVLARAVRPTALVCVSDHAAAGVLAVLARAGVAVPGEISVVGFDDSRIAALSFHDLTSVHQDVDATVEAALGVLLERLRVGGGAVAADGVDSEGGGAGVIATPAHLVVRGSTGPAPSRG</sequence>
<reference evidence="6" key="1">
    <citation type="journal article" date="2019" name="Int. J. Syst. Evol. Microbiol.">
        <title>The Global Catalogue of Microorganisms (GCM) 10K type strain sequencing project: providing services to taxonomists for standard genome sequencing and annotation.</title>
        <authorList>
            <consortium name="The Broad Institute Genomics Platform"/>
            <consortium name="The Broad Institute Genome Sequencing Center for Infectious Disease"/>
            <person name="Wu L."/>
            <person name="Ma J."/>
        </authorList>
    </citation>
    <scope>NUCLEOTIDE SEQUENCE [LARGE SCALE GENOMIC DNA]</scope>
    <source>
        <strain evidence="6">JCM 11650</strain>
    </source>
</reference>
<dbReference type="CDD" id="cd01392">
    <property type="entry name" value="HTH_LacI"/>
    <property type="match status" value="1"/>
</dbReference>
<dbReference type="SUPFAM" id="SSF47413">
    <property type="entry name" value="lambda repressor-like DNA-binding domains"/>
    <property type="match status" value="1"/>
</dbReference>
<dbReference type="Gene3D" id="3.40.50.2300">
    <property type="match status" value="2"/>
</dbReference>
<accession>A0ABW4PXU4</accession>
<dbReference type="Pfam" id="PF00356">
    <property type="entry name" value="LacI"/>
    <property type="match status" value="1"/>
</dbReference>
<keyword evidence="1" id="KW-0805">Transcription regulation</keyword>
<gene>
    <name evidence="5" type="ORF">ACFSDA_05915</name>
</gene>
<feature type="domain" description="HTH lacI-type" evidence="4">
    <location>
        <begin position="16"/>
        <end position="70"/>
    </location>
</feature>
<dbReference type="PROSITE" id="PS50932">
    <property type="entry name" value="HTH_LACI_2"/>
    <property type="match status" value="1"/>
</dbReference>
<dbReference type="CDD" id="cd06267">
    <property type="entry name" value="PBP1_LacI_sugar_binding-like"/>
    <property type="match status" value="1"/>
</dbReference>
<dbReference type="InterPro" id="IPR000843">
    <property type="entry name" value="HTH_LacI"/>
</dbReference>
<dbReference type="GO" id="GO:0003677">
    <property type="term" value="F:DNA binding"/>
    <property type="evidence" value="ECO:0007669"/>
    <property type="project" value="UniProtKB-KW"/>
</dbReference>
<dbReference type="PANTHER" id="PTHR30146:SF155">
    <property type="entry name" value="ALANINE RACEMASE"/>
    <property type="match status" value="1"/>
</dbReference>
<dbReference type="Gene3D" id="1.10.260.40">
    <property type="entry name" value="lambda repressor-like DNA-binding domains"/>
    <property type="match status" value="1"/>
</dbReference>
<dbReference type="Proteomes" id="UP001597280">
    <property type="component" value="Unassembled WGS sequence"/>
</dbReference>
<dbReference type="Pfam" id="PF13377">
    <property type="entry name" value="Peripla_BP_3"/>
    <property type="match status" value="1"/>
</dbReference>
<proteinExistence type="predicted"/>
<comment type="caution">
    <text evidence="5">The sequence shown here is derived from an EMBL/GenBank/DDBJ whole genome shotgun (WGS) entry which is preliminary data.</text>
</comment>
<evidence type="ECO:0000256" key="2">
    <source>
        <dbReference type="ARBA" id="ARBA00023125"/>
    </source>
</evidence>
<evidence type="ECO:0000256" key="1">
    <source>
        <dbReference type="ARBA" id="ARBA00023015"/>
    </source>
</evidence>
<evidence type="ECO:0000259" key="4">
    <source>
        <dbReference type="PROSITE" id="PS50932"/>
    </source>
</evidence>
<evidence type="ECO:0000313" key="6">
    <source>
        <dbReference type="Proteomes" id="UP001597280"/>
    </source>
</evidence>
<dbReference type="RefSeq" id="WP_343903877.1">
    <property type="nucleotide sequence ID" value="NZ_BAAAIS010000002.1"/>
</dbReference>